<gene>
    <name evidence="1" type="ORF">LPB3_13495</name>
</gene>
<protein>
    <submittedName>
        <fullName evidence="1">Uncharacterized protein</fullName>
    </submittedName>
</protein>
<dbReference type="AlphaFoldDB" id="A0A1B8TS40"/>
<dbReference type="EMBL" id="LSFM01000024">
    <property type="protein sequence ID" value="OBY62298.1"/>
    <property type="molecule type" value="Genomic_DNA"/>
</dbReference>
<evidence type="ECO:0000313" key="2">
    <source>
        <dbReference type="Proteomes" id="UP000092584"/>
    </source>
</evidence>
<reference evidence="2" key="1">
    <citation type="submission" date="2016-02" db="EMBL/GenBank/DDBJ databases">
        <authorList>
            <person name="Shin S.-K."/>
            <person name="Yi H."/>
            <person name="Kim E."/>
        </authorList>
    </citation>
    <scope>NUCLEOTIDE SEQUENCE [LARGE SCALE GENOMIC DNA]</scope>
    <source>
        <strain evidence="2">LPB0003</strain>
    </source>
</reference>
<organism evidence="1 2">
    <name type="scientific">Polaribacter vadi</name>
    <dbReference type="NCBI Taxonomy" id="1774273"/>
    <lineage>
        <taxon>Bacteria</taxon>
        <taxon>Pseudomonadati</taxon>
        <taxon>Bacteroidota</taxon>
        <taxon>Flavobacteriia</taxon>
        <taxon>Flavobacteriales</taxon>
        <taxon>Flavobacteriaceae</taxon>
    </lineage>
</organism>
<accession>A0A1B8TS40</accession>
<evidence type="ECO:0000313" key="1">
    <source>
        <dbReference type="EMBL" id="OBY62298.1"/>
    </source>
</evidence>
<sequence>MYSERGVYFFFCIFTVLEKIKKRIMKRVLQILKIIQLFIFLPFEISKGSKRRAYMRIKKLMISANLL</sequence>
<name>A0A1B8TS40_9FLAO</name>
<comment type="caution">
    <text evidence="1">The sequence shown here is derived from an EMBL/GenBank/DDBJ whole genome shotgun (WGS) entry which is preliminary data.</text>
</comment>
<proteinExistence type="predicted"/>
<dbReference type="Proteomes" id="UP000092584">
    <property type="component" value="Unassembled WGS sequence"/>
</dbReference>
<dbReference type="KEGG" id="pob:LPB03_13480"/>
<keyword evidence="2" id="KW-1185">Reference proteome</keyword>